<evidence type="ECO:0000256" key="4">
    <source>
        <dbReference type="SAM" id="SignalP"/>
    </source>
</evidence>
<dbReference type="InterPro" id="IPR038408">
    <property type="entry name" value="GNK2_sf"/>
</dbReference>
<dbReference type="Gene3D" id="3.30.430.20">
    <property type="entry name" value="Gnk2 domain, C-X8-C-X2-C motif"/>
    <property type="match status" value="2"/>
</dbReference>
<accession>A0A565C9J2</accession>
<feature type="transmembrane region" description="Helical" evidence="3">
    <location>
        <begin position="274"/>
        <end position="296"/>
    </location>
</feature>
<keyword evidence="3" id="KW-0812">Transmembrane</keyword>
<dbReference type="PANTHER" id="PTHR32099:SF93">
    <property type="entry name" value="GNK2-HOMOLOGOUS DOMAIN-CONTAINING PROTEIN"/>
    <property type="match status" value="1"/>
</dbReference>
<dbReference type="FunFam" id="3.30.430.20:FF:000002">
    <property type="entry name" value="Cysteine-rich receptor-like protein kinase 10"/>
    <property type="match status" value="1"/>
</dbReference>
<organism evidence="6 7">
    <name type="scientific">Arabis nemorensis</name>
    <dbReference type="NCBI Taxonomy" id="586526"/>
    <lineage>
        <taxon>Eukaryota</taxon>
        <taxon>Viridiplantae</taxon>
        <taxon>Streptophyta</taxon>
        <taxon>Embryophyta</taxon>
        <taxon>Tracheophyta</taxon>
        <taxon>Spermatophyta</taxon>
        <taxon>Magnoliopsida</taxon>
        <taxon>eudicotyledons</taxon>
        <taxon>Gunneridae</taxon>
        <taxon>Pentapetalae</taxon>
        <taxon>rosids</taxon>
        <taxon>malvids</taxon>
        <taxon>Brassicales</taxon>
        <taxon>Brassicaceae</taxon>
        <taxon>Arabideae</taxon>
        <taxon>Arabis</taxon>
    </lineage>
</organism>
<comment type="caution">
    <text evidence="6">The sequence shown here is derived from an EMBL/GenBank/DDBJ whole genome shotgun (WGS) entry which is preliminary data.</text>
</comment>
<dbReference type="Proteomes" id="UP000489600">
    <property type="component" value="Unassembled WGS sequence"/>
</dbReference>
<feature type="chain" id="PRO_5022149434" description="Gnk2-homologous domain-containing protein" evidence="4">
    <location>
        <begin position="25"/>
        <end position="319"/>
    </location>
</feature>
<protein>
    <recommendedName>
        <fullName evidence="5">Gnk2-homologous domain-containing protein</fullName>
    </recommendedName>
</protein>
<sequence length="319" mass="35305">MSYASFCSLFLLAFLVSFISYAQQQDPTYIYHTCPNATTYSKYSSYSTNLKSLLISLSSNSGSSSSGFYSTAAGQTPDVVFGLFLCRGDVSQEVCRECVVFAAKDTLNLCPNERTVTLYYDECMLRYSDGNILMDFSMNGGIILFNPLNFTSNQQDRFIDLVLSTMNQLATEASNSSRRFHARKANFSALQNLYGLAQCTPDLTSQECLECLQLSINQLPTDKIGGRLIVPSCSSRYELYLFYNETAIGRPQLQLDSAPPPVFENTGKGGNSSVIILAVVVPVTAVFLLFVAVFVFRAKRKKTVYEMEPLAEGGKLPFL</sequence>
<evidence type="ECO:0000256" key="1">
    <source>
        <dbReference type="ARBA" id="ARBA00022729"/>
    </source>
</evidence>
<dbReference type="PROSITE" id="PS51473">
    <property type="entry name" value="GNK2"/>
    <property type="match status" value="2"/>
</dbReference>
<keyword evidence="3" id="KW-1133">Transmembrane helix</keyword>
<keyword evidence="7" id="KW-1185">Reference proteome</keyword>
<dbReference type="FunFam" id="3.30.430.20:FF:000003">
    <property type="entry name" value="Cysteine-rich RLK (RECEPTOR-like protein kinase) 10"/>
    <property type="match status" value="1"/>
</dbReference>
<dbReference type="InterPro" id="IPR002902">
    <property type="entry name" value="GNK2"/>
</dbReference>
<keyword evidence="3" id="KW-0472">Membrane</keyword>
<dbReference type="AlphaFoldDB" id="A0A565C9J2"/>
<proteinExistence type="predicted"/>
<evidence type="ECO:0000313" key="7">
    <source>
        <dbReference type="Proteomes" id="UP000489600"/>
    </source>
</evidence>
<keyword evidence="2" id="KW-0677">Repeat</keyword>
<feature type="domain" description="Gnk2-homologous" evidence="5">
    <location>
        <begin position="138"/>
        <end position="242"/>
    </location>
</feature>
<feature type="domain" description="Gnk2-homologous" evidence="5">
    <location>
        <begin position="28"/>
        <end position="132"/>
    </location>
</feature>
<reference evidence="6" key="1">
    <citation type="submission" date="2019-07" db="EMBL/GenBank/DDBJ databases">
        <authorList>
            <person name="Dittberner H."/>
        </authorList>
    </citation>
    <scope>NUCLEOTIDE SEQUENCE [LARGE SCALE GENOMIC DNA]</scope>
</reference>
<dbReference type="EMBL" id="CABITT030000007">
    <property type="protein sequence ID" value="VVB10326.1"/>
    <property type="molecule type" value="Genomic_DNA"/>
</dbReference>
<dbReference type="OrthoDB" id="688481at2759"/>
<evidence type="ECO:0000313" key="6">
    <source>
        <dbReference type="EMBL" id="VVB10326.1"/>
    </source>
</evidence>
<evidence type="ECO:0000256" key="3">
    <source>
        <dbReference type="SAM" id="Phobius"/>
    </source>
</evidence>
<evidence type="ECO:0000256" key="2">
    <source>
        <dbReference type="ARBA" id="ARBA00022737"/>
    </source>
</evidence>
<feature type="signal peptide" evidence="4">
    <location>
        <begin position="1"/>
        <end position="24"/>
    </location>
</feature>
<evidence type="ECO:0000259" key="5">
    <source>
        <dbReference type="PROSITE" id="PS51473"/>
    </source>
</evidence>
<dbReference type="Pfam" id="PF01657">
    <property type="entry name" value="Stress-antifung"/>
    <property type="match status" value="2"/>
</dbReference>
<dbReference type="PANTHER" id="PTHR32099">
    <property type="entry name" value="CYSTEINE-RICH REPEAT SECRETORY PROTEIN"/>
    <property type="match status" value="1"/>
</dbReference>
<gene>
    <name evidence="6" type="ORF">ANE_LOCUS20770</name>
</gene>
<dbReference type="CDD" id="cd23509">
    <property type="entry name" value="Gnk2-like"/>
    <property type="match status" value="2"/>
</dbReference>
<keyword evidence="1 4" id="KW-0732">Signal</keyword>
<name>A0A565C9J2_9BRAS</name>